<accession>A0A1X7QK66</accession>
<reference evidence="1 2" key="1">
    <citation type="submission" date="2018-07" db="EMBL/GenBank/DDBJ databases">
        <title>Lactobacillus curvatus genome sequence.</title>
        <authorList>
            <person name="Prechtl R."/>
        </authorList>
    </citation>
    <scope>NUCLEOTIDE SEQUENCE [LARGE SCALE GENOMIC DNA]</scope>
    <source>
        <strain evidence="1 2">TMW 1.1928</strain>
    </source>
</reference>
<evidence type="ECO:0000313" key="1">
    <source>
        <dbReference type="EMBL" id="AXN35420.1"/>
    </source>
</evidence>
<name>A0A1X7QK66_LATCU</name>
<dbReference type="EMBL" id="CP031003">
    <property type="protein sequence ID" value="AXN35420.1"/>
    <property type="molecule type" value="Genomic_DNA"/>
</dbReference>
<proteinExistence type="predicted"/>
<protein>
    <submittedName>
        <fullName evidence="1">XRE family transcriptional regulator</fullName>
    </submittedName>
</protein>
<evidence type="ECO:0000313" key="2">
    <source>
        <dbReference type="Proteomes" id="UP000257607"/>
    </source>
</evidence>
<gene>
    <name evidence="1" type="ORF">DT351_03210</name>
</gene>
<dbReference type="Proteomes" id="UP000257607">
    <property type="component" value="Chromosome"/>
</dbReference>
<dbReference type="RefSeq" id="WP_085845112.1">
    <property type="nucleotide sequence ID" value="NZ_CP031003.1"/>
</dbReference>
<organism evidence="1 2">
    <name type="scientific">Latilactobacillus curvatus</name>
    <name type="common">Lactobacillus curvatus</name>
    <dbReference type="NCBI Taxonomy" id="28038"/>
    <lineage>
        <taxon>Bacteria</taxon>
        <taxon>Bacillati</taxon>
        <taxon>Bacillota</taxon>
        <taxon>Bacilli</taxon>
        <taxon>Lactobacillales</taxon>
        <taxon>Lactobacillaceae</taxon>
        <taxon>Latilactobacillus</taxon>
    </lineage>
</organism>
<sequence>MNEQALLISAKEVEKEIKTALLNKDMSQKELTELIREKSTPQVNRAIKGDMSPKSIRIREKIYKELNIKK</sequence>
<dbReference type="AlphaFoldDB" id="A0A1X7QK66"/>